<dbReference type="Proteomes" id="UP001201179">
    <property type="component" value="Unassembled WGS sequence"/>
</dbReference>
<reference evidence="1" key="1">
    <citation type="submission" date="2022-01" db="EMBL/GenBank/DDBJ databases">
        <authorList>
            <person name="Mingchao X."/>
        </authorList>
    </citation>
    <scope>NUCLEOTIDE SEQUENCE</scope>
    <source>
        <strain evidence="1">Bv4372</strain>
    </source>
</reference>
<dbReference type="EMBL" id="JAKKWZ010000009">
    <property type="protein sequence ID" value="MCG0339722.1"/>
    <property type="molecule type" value="Genomic_DNA"/>
</dbReference>
<proteinExistence type="predicted"/>
<name>A0AAW5AQB1_PHOVU</name>
<dbReference type="GeneID" id="69479074"/>
<protein>
    <submittedName>
        <fullName evidence="1">Uncharacterized protein</fullName>
    </submittedName>
</protein>
<evidence type="ECO:0000313" key="1">
    <source>
        <dbReference type="EMBL" id="MCG0339722.1"/>
    </source>
</evidence>
<comment type="caution">
    <text evidence="1">The sequence shown here is derived from an EMBL/GenBank/DDBJ whole genome shotgun (WGS) entry which is preliminary data.</text>
</comment>
<organism evidence="1 2">
    <name type="scientific">Phocaeicola vulgatus</name>
    <name type="common">Bacteroides vulgatus</name>
    <dbReference type="NCBI Taxonomy" id="821"/>
    <lineage>
        <taxon>Bacteria</taxon>
        <taxon>Pseudomonadati</taxon>
        <taxon>Bacteroidota</taxon>
        <taxon>Bacteroidia</taxon>
        <taxon>Bacteroidales</taxon>
        <taxon>Bacteroidaceae</taxon>
        <taxon>Phocaeicola</taxon>
    </lineage>
</organism>
<dbReference type="RefSeq" id="WP_007897403.1">
    <property type="nucleotide sequence ID" value="NZ_CP072234.1"/>
</dbReference>
<accession>A0AAW5AQB1</accession>
<gene>
    <name evidence="1" type="ORF">L4X52_06930</name>
</gene>
<evidence type="ECO:0000313" key="2">
    <source>
        <dbReference type="Proteomes" id="UP001201179"/>
    </source>
</evidence>
<sequence length="47" mass="5049">MKIVRNTLFVVGGKGEKGRLRTILLVTAIAATQEGGSPSQHHATFAW</sequence>
<dbReference type="AlphaFoldDB" id="A0AAW5AQB1"/>